<feature type="domain" description="Peptidase A1" evidence="9">
    <location>
        <begin position="123"/>
        <end position="484"/>
    </location>
</feature>
<gene>
    <name evidence="10" type="primary">NANA_0</name>
    <name evidence="10" type="ORF">CK203_028253</name>
</gene>
<protein>
    <submittedName>
        <fullName evidence="10">Aspartic proteinase NANA, chloroplast</fullName>
    </submittedName>
</protein>
<dbReference type="PANTHER" id="PTHR47967:SF69">
    <property type="entry name" value="ASPARTIC PROTEINASE NANA, CHLOROPLAST"/>
    <property type="match status" value="1"/>
</dbReference>
<dbReference type="PANTHER" id="PTHR47967">
    <property type="entry name" value="OS07G0603500 PROTEIN-RELATED"/>
    <property type="match status" value="1"/>
</dbReference>
<evidence type="ECO:0000313" key="11">
    <source>
        <dbReference type="Proteomes" id="UP000288805"/>
    </source>
</evidence>
<reference evidence="10 11" key="1">
    <citation type="journal article" date="2018" name="PLoS Genet.">
        <title>Population sequencing reveals clonal diversity and ancestral inbreeding in the grapevine cultivar Chardonnay.</title>
        <authorList>
            <person name="Roach M.J."/>
            <person name="Johnson D.L."/>
            <person name="Bohlmann J."/>
            <person name="van Vuuren H.J."/>
            <person name="Jones S.J."/>
            <person name="Pretorius I.S."/>
            <person name="Schmidt S.A."/>
            <person name="Borneman A.R."/>
        </authorList>
    </citation>
    <scope>NUCLEOTIDE SEQUENCE [LARGE SCALE GENOMIC DNA]</scope>
    <source>
        <strain evidence="11">cv. Chardonnay</strain>
        <tissue evidence="10">Leaf</tissue>
    </source>
</reference>
<feature type="active site" evidence="6">
    <location>
        <position position="141"/>
    </location>
</feature>
<proteinExistence type="inferred from homology"/>
<organism evidence="10 11">
    <name type="scientific">Vitis vinifera</name>
    <name type="common">Grape</name>
    <dbReference type="NCBI Taxonomy" id="29760"/>
    <lineage>
        <taxon>Eukaryota</taxon>
        <taxon>Viridiplantae</taxon>
        <taxon>Streptophyta</taxon>
        <taxon>Embryophyta</taxon>
        <taxon>Tracheophyta</taxon>
        <taxon>Spermatophyta</taxon>
        <taxon>Magnoliopsida</taxon>
        <taxon>eudicotyledons</taxon>
        <taxon>Gunneridae</taxon>
        <taxon>Pentapetalae</taxon>
        <taxon>rosids</taxon>
        <taxon>Vitales</taxon>
        <taxon>Vitaceae</taxon>
        <taxon>Viteae</taxon>
        <taxon>Vitis</taxon>
    </lineage>
</organism>
<evidence type="ECO:0000256" key="8">
    <source>
        <dbReference type="SAM" id="SignalP"/>
    </source>
</evidence>
<keyword evidence="2 7" id="KW-0645">Protease</keyword>
<dbReference type="Gene3D" id="2.40.70.10">
    <property type="entry name" value="Acid Proteases"/>
    <property type="match status" value="2"/>
</dbReference>
<dbReference type="PROSITE" id="PS51767">
    <property type="entry name" value="PEPTIDASE_A1"/>
    <property type="match status" value="1"/>
</dbReference>
<feature type="active site" evidence="6">
    <location>
        <position position="367"/>
    </location>
</feature>
<evidence type="ECO:0000256" key="4">
    <source>
        <dbReference type="ARBA" id="ARBA00022801"/>
    </source>
</evidence>
<dbReference type="InterPro" id="IPR051708">
    <property type="entry name" value="Plant_Aspart_Prot_A1"/>
</dbReference>
<dbReference type="InterPro" id="IPR034161">
    <property type="entry name" value="Pepsin-like_plant"/>
</dbReference>
<dbReference type="CDD" id="cd05476">
    <property type="entry name" value="pepsin_A_like_plant"/>
    <property type="match status" value="1"/>
</dbReference>
<dbReference type="PRINTS" id="PR00792">
    <property type="entry name" value="PEPSIN"/>
</dbReference>
<feature type="chain" id="PRO_5019048667" evidence="8">
    <location>
        <begin position="26"/>
        <end position="489"/>
    </location>
</feature>
<dbReference type="Proteomes" id="UP000288805">
    <property type="component" value="Unassembled WGS sequence"/>
</dbReference>
<dbReference type="PROSITE" id="PS00141">
    <property type="entry name" value="ASP_PROTEASE"/>
    <property type="match status" value="1"/>
</dbReference>
<evidence type="ECO:0000256" key="6">
    <source>
        <dbReference type="PIRSR" id="PIRSR601461-1"/>
    </source>
</evidence>
<dbReference type="EMBL" id="QGNW01000126">
    <property type="protein sequence ID" value="RVW93851.1"/>
    <property type="molecule type" value="Genomic_DNA"/>
</dbReference>
<sequence length="489" mass="54364">MYRMNWRSISFQLFVLLLPIIHGLASVYAAVLSQEYNSDTMRLELIHRHSPQVMGRPKTQLQRLKELVHSDSVRQLMILHKLRGGQIPRRKAKEVLSSSSGRGSDDAIEVPMHPAADYGIGQYFVAFKVGTPSQKFMLVADTGSDLTWMSCKYHCRSRNCSNRKARRIRHKRVFHANLSSSFKTIPCLTDMCKIELMDLFSLTNCPTPLTPCGYDYRYSDGSTALGFFANETVTVELKEGRKMKLHNVLIGCSESFQGQSFQAADGVMGLGYSKYSFAIKAAEKFGGKFSYCLVDHLSHKNVSNYLTFGSSRSKEALLNNMTYTELVLGMVNSFYAVNMMGISIGGAMLKIPSEVWDVKGAGGTILDSGSSLTFLTEPAYQPVMAALRVSLLKFRKVEMDIGPLEYCFNSTGFEESLVPRLVFHFADGAEFEPPVKSYVISAADGVRCLGFVSVAWPGTSVVGNIMQQNHLWEFDLGLKKLGFAPSSCT</sequence>
<keyword evidence="5" id="KW-0325">Glycoprotein</keyword>
<dbReference type="InterPro" id="IPR021109">
    <property type="entry name" value="Peptidase_aspartic_dom_sf"/>
</dbReference>
<comment type="caution">
    <text evidence="10">The sequence shown here is derived from an EMBL/GenBank/DDBJ whole genome shotgun (WGS) entry which is preliminary data.</text>
</comment>
<dbReference type="GO" id="GO:0006508">
    <property type="term" value="P:proteolysis"/>
    <property type="evidence" value="ECO:0007669"/>
    <property type="project" value="UniProtKB-KW"/>
</dbReference>
<evidence type="ECO:0000256" key="7">
    <source>
        <dbReference type="RuleBase" id="RU000454"/>
    </source>
</evidence>
<dbReference type="FunFam" id="2.40.70.10:FF:000033">
    <property type="entry name" value="Aspartyl protease family protein"/>
    <property type="match status" value="1"/>
</dbReference>
<dbReference type="InterPro" id="IPR032799">
    <property type="entry name" value="TAXi_C"/>
</dbReference>
<evidence type="ECO:0000256" key="1">
    <source>
        <dbReference type="ARBA" id="ARBA00007447"/>
    </source>
</evidence>
<keyword evidence="8" id="KW-0732">Signal</keyword>
<dbReference type="Pfam" id="PF14543">
    <property type="entry name" value="TAXi_N"/>
    <property type="match status" value="1"/>
</dbReference>
<accession>A0A438IAW8</accession>
<evidence type="ECO:0000256" key="2">
    <source>
        <dbReference type="ARBA" id="ARBA00022670"/>
    </source>
</evidence>
<evidence type="ECO:0000256" key="3">
    <source>
        <dbReference type="ARBA" id="ARBA00022750"/>
    </source>
</evidence>
<keyword evidence="4 7" id="KW-0378">Hydrolase</keyword>
<feature type="signal peptide" evidence="8">
    <location>
        <begin position="1"/>
        <end position="25"/>
    </location>
</feature>
<dbReference type="InterPro" id="IPR001969">
    <property type="entry name" value="Aspartic_peptidase_AS"/>
</dbReference>
<dbReference type="AlphaFoldDB" id="A0A438IAW8"/>
<dbReference type="SUPFAM" id="SSF50630">
    <property type="entry name" value="Acid proteases"/>
    <property type="match status" value="1"/>
</dbReference>
<keyword evidence="3 7" id="KW-0064">Aspartyl protease</keyword>
<dbReference type="GO" id="GO:0004190">
    <property type="term" value="F:aspartic-type endopeptidase activity"/>
    <property type="evidence" value="ECO:0007669"/>
    <property type="project" value="UniProtKB-KW"/>
</dbReference>
<dbReference type="Pfam" id="PF14541">
    <property type="entry name" value="TAXi_C"/>
    <property type="match status" value="1"/>
</dbReference>
<evidence type="ECO:0000259" key="9">
    <source>
        <dbReference type="PROSITE" id="PS51767"/>
    </source>
</evidence>
<evidence type="ECO:0000313" key="10">
    <source>
        <dbReference type="EMBL" id="RVW93851.1"/>
    </source>
</evidence>
<name>A0A438IAW8_VITVI</name>
<comment type="similarity">
    <text evidence="1 7">Belongs to the peptidase A1 family.</text>
</comment>
<dbReference type="InterPro" id="IPR033121">
    <property type="entry name" value="PEPTIDASE_A1"/>
</dbReference>
<evidence type="ECO:0000256" key="5">
    <source>
        <dbReference type="ARBA" id="ARBA00023180"/>
    </source>
</evidence>
<dbReference type="InterPro" id="IPR001461">
    <property type="entry name" value="Aspartic_peptidase_A1"/>
</dbReference>
<dbReference type="InterPro" id="IPR032861">
    <property type="entry name" value="TAXi_N"/>
</dbReference>